<dbReference type="AlphaFoldDB" id="H6QU83"/>
<evidence type="ECO:0000313" key="1">
    <source>
        <dbReference type="EMBL" id="EHS64546.1"/>
    </source>
</evidence>
<dbReference type="HOGENOM" id="CLU_003292_8_2_1"/>
<dbReference type="RefSeq" id="XP_003888951.1">
    <property type="nucleotide sequence ID" value="XM_003888902.1"/>
</dbReference>
<keyword evidence="2" id="KW-1185">Reference proteome</keyword>
<dbReference type="InterPro" id="IPR052055">
    <property type="entry name" value="Hepadnavirus_pol/RT"/>
</dbReference>
<dbReference type="InterPro" id="IPR043502">
    <property type="entry name" value="DNA/RNA_pol_sf"/>
</dbReference>
<gene>
    <name evidence="1" type="ORF">PGTG_22334</name>
</gene>
<dbReference type="VEuPathDB" id="FungiDB:PGTG_22334"/>
<reference evidence="2" key="1">
    <citation type="journal article" date="2011" name="Proc. Natl. Acad. Sci. U.S.A.">
        <title>Obligate biotrophy features unraveled by the genomic analysis of rust fungi.</title>
        <authorList>
            <person name="Duplessis S."/>
            <person name="Cuomo C.A."/>
            <person name="Lin Y.-C."/>
            <person name="Aerts A."/>
            <person name="Tisserant E."/>
            <person name="Veneault-Fourrey C."/>
            <person name="Joly D.L."/>
            <person name="Hacquard S."/>
            <person name="Amselem J."/>
            <person name="Cantarel B.L."/>
            <person name="Chiu R."/>
            <person name="Coutinho P.M."/>
            <person name="Feau N."/>
            <person name="Field M."/>
            <person name="Frey P."/>
            <person name="Gelhaye E."/>
            <person name="Goldberg J."/>
            <person name="Grabherr M.G."/>
            <person name="Kodira C.D."/>
            <person name="Kohler A."/>
            <person name="Kuees U."/>
            <person name="Lindquist E.A."/>
            <person name="Lucas S.M."/>
            <person name="Mago R."/>
            <person name="Mauceli E."/>
            <person name="Morin E."/>
            <person name="Murat C."/>
            <person name="Pangilinan J.L."/>
            <person name="Park R."/>
            <person name="Pearson M."/>
            <person name="Quesneville H."/>
            <person name="Rouhier N."/>
            <person name="Sakthikumar S."/>
            <person name="Salamov A.A."/>
            <person name="Schmutz J."/>
            <person name="Selles B."/>
            <person name="Shapiro H."/>
            <person name="Tanguay P."/>
            <person name="Tuskan G.A."/>
            <person name="Henrissat B."/>
            <person name="Van de Peer Y."/>
            <person name="Rouze P."/>
            <person name="Ellis J.G."/>
            <person name="Dodds P.N."/>
            <person name="Schein J.E."/>
            <person name="Zhong S."/>
            <person name="Hamelin R.C."/>
            <person name="Grigoriev I.V."/>
            <person name="Szabo L.J."/>
            <person name="Martin F."/>
        </authorList>
    </citation>
    <scope>NUCLEOTIDE SEQUENCE [LARGE SCALE GENOMIC DNA]</scope>
    <source>
        <strain evidence="2">CRL 75-36-700-3 / race SCCL</strain>
    </source>
</reference>
<dbReference type="EMBL" id="DS178331">
    <property type="protein sequence ID" value="EHS64546.1"/>
    <property type="molecule type" value="Genomic_DNA"/>
</dbReference>
<protein>
    <recommendedName>
        <fullName evidence="3">Reverse transcriptase domain-containing protein</fullName>
    </recommendedName>
</protein>
<dbReference type="Proteomes" id="UP000008783">
    <property type="component" value="Unassembled WGS sequence"/>
</dbReference>
<evidence type="ECO:0000313" key="2">
    <source>
        <dbReference type="Proteomes" id="UP000008783"/>
    </source>
</evidence>
<name>H6QU83_PUCGT</name>
<dbReference type="PANTHER" id="PTHR33050:SF7">
    <property type="entry name" value="RIBONUCLEASE H"/>
    <property type="match status" value="1"/>
</dbReference>
<dbReference type="GeneID" id="13541155"/>
<organism evidence="1 2">
    <name type="scientific">Puccinia graminis f. sp. tritici (strain CRL 75-36-700-3 / race SCCL)</name>
    <name type="common">Black stem rust fungus</name>
    <dbReference type="NCBI Taxonomy" id="418459"/>
    <lineage>
        <taxon>Eukaryota</taxon>
        <taxon>Fungi</taxon>
        <taxon>Dikarya</taxon>
        <taxon>Basidiomycota</taxon>
        <taxon>Pucciniomycotina</taxon>
        <taxon>Pucciniomycetes</taxon>
        <taxon>Pucciniales</taxon>
        <taxon>Pucciniaceae</taxon>
        <taxon>Puccinia</taxon>
    </lineage>
</organism>
<evidence type="ECO:0008006" key="3">
    <source>
        <dbReference type="Google" id="ProtNLM"/>
    </source>
</evidence>
<dbReference type="KEGG" id="pgr:PGTG_22334"/>
<dbReference type="PANTHER" id="PTHR33050">
    <property type="entry name" value="REVERSE TRANSCRIPTASE DOMAIN-CONTAINING PROTEIN"/>
    <property type="match status" value="1"/>
</dbReference>
<proteinExistence type="predicted"/>
<dbReference type="InParanoid" id="H6QU83"/>
<sequence length="419" mass="47885">MDVEEWRRALTRANLLPEFQDVLDGFVHGFDQGIPAHKIGNEPHYTPPNHTSALQAKEKIQELIAKEIEAGRMFGPFEKEQVNSMFPFFRTNPLGAVIKGDGSMRPINDLSFPHGKGGIPSVNSFVNAEDFKTTWDDFNIVAEFFRKDKGPLIGRSRRQETNGPYLMIKDFDDKIVLDTRITFGGVAGCGSFGRPADAWKMIMKSEFDLVEVFLWVDDNLFIKKPSSRVTMDDIVQRSNKLGVKTNETKFSPFQIEQKYIGFIWNGTEKTVRLPEGKIKERIQQIEVFLTPNHQSTFAKVEVLAGRLNHVSFILPQLQCYLCSLYRWLKNWFSHMAPRHTPVDAREDLAYWLYTLKTFHETRLMPNPAPTDVGWVGDALTSYGIGVLIGKKWTQLKAVKGWDSEGTHKRNIAWLETVTV</sequence>
<dbReference type="OrthoDB" id="5149081at2759"/>
<accession>H6QU83</accession>
<dbReference type="SUPFAM" id="SSF56672">
    <property type="entry name" value="DNA/RNA polymerases"/>
    <property type="match status" value="1"/>
</dbReference>